<reference evidence="3 4" key="1">
    <citation type="journal article" date="2019" name="Int. J. Syst. Evol. Microbiol.">
        <title>The Global Catalogue of Microorganisms (GCM) 10K type strain sequencing project: providing services to taxonomists for standard genome sequencing and annotation.</title>
        <authorList>
            <consortium name="The Broad Institute Genomics Platform"/>
            <consortium name="The Broad Institute Genome Sequencing Center for Infectious Disease"/>
            <person name="Wu L."/>
            <person name="Ma J."/>
        </authorList>
    </citation>
    <scope>NUCLEOTIDE SEQUENCE [LARGE SCALE GENOMIC DNA]</scope>
    <source>
        <strain evidence="3 4">JCM 13004</strain>
    </source>
</reference>
<dbReference type="SMART" id="SM00880">
    <property type="entry name" value="CHAD"/>
    <property type="match status" value="1"/>
</dbReference>
<feature type="region of interest" description="Disordered" evidence="1">
    <location>
        <begin position="244"/>
        <end position="277"/>
    </location>
</feature>
<dbReference type="InterPro" id="IPR007899">
    <property type="entry name" value="CHAD_dom"/>
</dbReference>
<evidence type="ECO:0000259" key="2">
    <source>
        <dbReference type="PROSITE" id="PS51708"/>
    </source>
</evidence>
<dbReference type="InterPro" id="IPR038186">
    <property type="entry name" value="CHAD_dom_sf"/>
</dbReference>
<dbReference type="Proteomes" id="UP001500037">
    <property type="component" value="Unassembled WGS sequence"/>
</dbReference>
<organism evidence="3 4">
    <name type="scientific">Kitasatospora nipponensis</name>
    <dbReference type="NCBI Taxonomy" id="258049"/>
    <lineage>
        <taxon>Bacteria</taxon>
        <taxon>Bacillati</taxon>
        <taxon>Actinomycetota</taxon>
        <taxon>Actinomycetes</taxon>
        <taxon>Kitasatosporales</taxon>
        <taxon>Streptomycetaceae</taxon>
        <taxon>Kitasatospora</taxon>
    </lineage>
</organism>
<accession>A0ABN1VYQ9</accession>
<evidence type="ECO:0000313" key="3">
    <source>
        <dbReference type="EMBL" id="GAA1227866.1"/>
    </source>
</evidence>
<evidence type="ECO:0000313" key="4">
    <source>
        <dbReference type="Proteomes" id="UP001500037"/>
    </source>
</evidence>
<protein>
    <submittedName>
        <fullName evidence="3">CHAD domain-containing protein</fullName>
    </submittedName>
</protein>
<dbReference type="PROSITE" id="PS51708">
    <property type="entry name" value="CHAD"/>
    <property type="match status" value="1"/>
</dbReference>
<comment type="caution">
    <text evidence="3">The sequence shown here is derived from an EMBL/GenBank/DDBJ whole genome shotgun (WGS) entry which is preliminary data.</text>
</comment>
<proteinExistence type="predicted"/>
<feature type="compositionally biased region" description="Gly residues" evidence="1">
    <location>
        <begin position="244"/>
        <end position="254"/>
    </location>
</feature>
<dbReference type="Pfam" id="PF05235">
    <property type="entry name" value="CHAD"/>
    <property type="match status" value="1"/>
</dbReference>
<sequence length="381" mass="39117">MTAAAPSTAPGPATAPASTATAGEVLSGYLTAQAGNFLRALPQAVGEAGARPGAVPSLNSPTGAAGTGELLRAVRRIGGALHTFGPLFEPSWAREARAELRWLLNLLAQEPAYLRRSARLLAALDSLSATGAASEGGGPGMLAGHQGAPKARALLDRQLTLARTRAHSTVLQELRSARLHALADRMTLLVGEAPLLDSATARAGEVLPPQGAGAFAELAATVQLLPLQRAASAYQGDALHRLAGGPGRAGGTPGGSVPAQGRPVGAGASGGDADSVLATDDAPWQRTRILVKRARYALEVCGRPGGELQALDTVLDRHQEAADAAVTVATAARTPRITPATAYVLGVVHADQRLEVEAARYAFGHLWPNLPHHGWHEWASA</sequence>
<evidence type="ECO:0000256" key="1">
    <source>
        <dbReference type="SAM" id="MobiDB-lite"/>
    </source>
</evidence>
<dbReference type="EMBL" id="BAAALF010000021">
    <property type="protein sequence ID" value="GAA1227866.1"/>
    <property type="molecule type" value="Genomic_DNA"/>
</dbReference>
<gene>
    <name evidence="3" type="ORF">GCM10009665_17920</name>
</gene>
<name>A0ABN1VYQ9_9ACTN</name>
<keyword evidence="4" id="KW-1185">Reference proteome</keyword>
<feature type="domain" description="CHAD" evidence="2">
    <location>
        <begin position="19"/>
        <end position="372"/>
    </location>
</feature>
<dbReference type="Gene3D" id="1.40.20.10">
    <property type="entry name" value="CHAD domain"/>
    <property type="match status" value="1"/>
</dbReference>